<evidence type="ECO:0000313" key="7">
    <source>
        <dbReference type="Proteomes" id="UP001501676"/>
    </source>
</evidence>
<organism evidence="6 7">
    <name type="scientific">Cryptosporangium minutisporangium</name>
    <dbReference type="NCBI Taxonomy" id="113569"/>
    <lineage>
        <taxon>Bacteria</taxon>
        <taxon>Bacillati</taxon>
        <taxon>Actinomycetota</taxon>
        <taxon>Actinomycetes</taxon>
        <taxon>Cryptosporangiales</taxon>
        <taxon>Cryptosporangiaceae</taxon>
        <taxon>Cryptosporangium</taxon>
    </lineage>
</organism>
<accession>A0ABP6TAH1</accession>
<dbReference type="Proteomes" id="UP001501676">
    <property type="component" value="Unassembled WGS sequence"/>
</dbReference>
<proteinExistence type="predicted"/>
<keyword evidence="7" id="KW-1185">Reference proteome</keyword>
<evidence type="ECO:0000256" key="1">
    <source>
        <dbReference type="ARBA" id="ARBA00004127"/>
    </source>
</evidence>
<evidence type="ECO:0000256" key="2">
    <source>
        <dbReference type="ARBA" id="ARBA00022692"/>
    </source>
</evidence>
<evidence type="ECO:0000313" key="6">
    <source>
        <dbReference type="EMBL" id="GAA3397504.1"/>
    </source>
</evidence>
<name>A0ABP6TAH1_9ACTN</name>
<dbReference type="InterPro" id="IPR007318">
    <property type="entry name" value="Phopholipid_MeTrfase"/>
</dbReference>
<comment type="subcellular location">
    <subcellularLocation>
        <location evidence="1">Endomembrane system</location>
        <topology evidence="1">Multi-pass membrane protein</topology>
    </subcellularLocation>
</comment>
<protein>
    <submittedName>
        <fullName evidence="6">Isoprenylcysteine carboxylmethyltransferase family protein</fullName>
    </submittedName>
</protein>
<reference evidence="7" key="1">
    <citation type="journal article" date="2019" name="Int. J. Syst. Evol. Microbiol.">
        <title>The Global Catalogue of Microorganisms (GCM) 10K type strain sequencing project: providing services to taxonomists for standard genome sequencing and annotation.</title>
        <authorList>
            <consortium name="The Broad Institute Genomics Platform"/>
            <consortium name="The Broad Institute Genome Sequencing Center for Infectious Disease"/>
            <person name="Wu L."/>
            <person name="Ma J."/>
        </authorList>
    </citation>
    <scope>NUCLEOTIDE SEQUENCE [LARGE SCALE GENOMIC DNA]</scope>
    <source>
        <strain evidence="7">JCM 9458</strain>
    </source>
</reference>
<dbReference type="RefSeq" id="WP_345733352.1">
    <property type="nucleotide sequence ID" value="NZ_BAAAYN010000066.1"/>
</dbReference>
<feature type="transmembrane region" description="Helical" evidence="5">
    <location>
        <begin position="39"/>
        <end position="61"/>
    </location>
</feature>
<keyword evidence="3 5" id="KW-1133">Transmembrane helix</keyword>
<evidence type="ECO:0000256" key="3">
    <source>
        <dbReference type="ARBA" id="ARBA00022989"/>
    </source>
</evidence>
<evidence type="ECO:0000256" key="4">
    <source>
        <dbReference type="ARBA" id="ARBA00023136"/>
    </source>
</evidence>
<comment type="caution">
    <text evidence="6">The sequence shown here is derived from an EMBL/GenBank/DDBJ whole genome shotgun (WGS) entry which is preliminary data.</text>
</comment>
<keyword evidence="2 5" id="KW-0812">Transmembrane</keyword>
<dbReference type="Pfam" id="PF04191">
    <property type="entry name" value="PEMT"/>
    <property type="match status" value="1"/>
</dbReference>
<feature type="transmembrane region" description="Helical" evidence="5">
    <location>
        <begin position="108"/>
        <end position="128"/>
    </location>
</feature>
<sequence>MRSRAAAAGSALFFALAPGTVAGLAPWALTGWDAGAAPIAVRWLGAILVVAGAAVLLQAFARFVREGLGTPAPVAPTAHLVVGGLYRYVRNPMYLAVVATILGQALLLWRPVLVAYAAVVAATTAAFVRGYEEPTLRRQFGGDYDAYRAAVPGWWPRRTPWPGSTGS</sequence>
<evidence type="ECO:0000256" key="5">
    <source>
        <dbReference type="SAM" id="Phobius"/>
    </source>
</evidence>
<dbReference type="EMBL" id="BAAAYN010000066">
    <property type="protein sequence ID" value="GAA3397504.1"/>
    <property type="molecule type" value="Genomic_DNA"/>
</dbReference>
<keyword evidence="4 5" id="KW-0472">Membrane</keyword>
<dbReference type="Gene3D" id="1.20.120.1630">
    <property type="match status" value="1"/>
</dbReference>
<gene>
    <name evidence="6" type="ORF">GCM10020369_77960</name>
</gene>